<dbReference type="EC" id="1.3.1.84" evidence="2"/>
<dbReference type="Gene3D" id="3.90.180.10">
    <property type="entry name" value="Medium-chain alcohol dehydrogenases, catalytic domain"/>
    <property type="match status" value="1"/>
</dbReference>
<organism evidence="2 3">
    <name type="scientific">Methylobacterium symbioticum</name>
    <dbReference type="NCBI Taxonomy" id="2584084"/>
    <lineage>
        <taxon>Bacteria</taxon>
        <taxon>Pseudomonadati</taxon>
        <taxon>Pseudomonadota</taxon>
        <taxon>Alphaproteobacteria</taxon>
        <taxon>Hyphomicrobiales</taxon>
        <taxon>Methylobacteriaceae</taxon>
        <taxon>Methylobacterium</taxon>
    </lineage>
</organism>
<accession>A0A509E8C9</accession>
<dbReference type="SMART" id="SM00829">
    <property type="entry name" value="PKS_ER"/>
    <property type="match status" value="1"/>
</dbReference>
<dbReference type="InterPro" id="IPR036291">
    <property type="entry name" value="NAD(P)-bd_dom_sf"/>
</dbReference>
<dbReference type="InterPro" id="IPR020843">
    <property type="entry name" value="ER"/>
</dbReference>
<dbReference type="GO" id="GO:0043957">
    <property type="term" value="F:acryloyl-CoA reductase (NADPH) activity"/>
    <property type="evidence" value="ECO:0007669"/>
    <property type="project" value="UniProtKB-EC"/>
</dbReference>
<protein>
    <submittedName>
        <fullName evidence="2">Acrylyl-CoA reductase AcuI</fullName>
        <ecNumber evidence="2">1.3.1.84</ecNumber>
    </submittedName>
</protein>
<dbReference type="OrthoDB" id="9782155at2"/>
<dbReference type="InterPro" id="IPR013154">
    <property type="entry name" value="ADH-like_N"/>
</dbReference>
<keyword evidence="2" id="KW-0560">Oxidoreductase</keyword>
<dbReference type="CDD" id="cd08288">
    <property type="entry name" value="MDR_yhdh"/>
    <property type="match status" value="1"/>
</dbReference>
<dbReference type="Pfam" id="PF08240">
    <property type="entry name" value="ADH_N"/>
    <property type="match status" value="1"/>
</dbReference>
<proteinExistence type="predicted"/>
<keyword evidence="3" id="KW-1185">Reference proteome</keyword>
<dbReference type="AlphaFoldDB" id="A0A509E8C9"/>
<name>A0A509E8C9_9HYPH</name>
<dbReference type="InterPro" id="IPR011032">
    <property type="entry name" value="GroES-like_sf"/>
</dbReference>
<evidence type="ECO:0000313" key="3">
    <source>
        <dbReference type="Proteomes" id="UP000410984"/>
    </source>
</evidence>
<evidence type="ECO:0000313" key="2">
    <source>
        <dbReference type="EMBL" id="VUD69914.1"/>
    </source>
</evidence>
<dbReference type="InterPro" id="IPR051397">
    <property type="entry name" value="Zn-ADH-like_protein"/>
</dbReference>
<dbReference type="NCBIfam" id="TIGR02823">
    <property type="entry name" value="oxido_YhdH"/>
    <property type="match status" value="1"/>
</dbReference>
<dbReference type="PANTHER" id="PTHR43677:SF1">
    <property type="entry name" value="ACRYLYL-COA REDUCTASE ACUI-RELATED"/>
    <property type="match status" value="1"/>
</dbReference>
<dbReference type="SUPFAM" id="SSF50129">
    <property type="entry name" value="GroES-like"/>
    <property type="match status" value="1"/>
</dbReference>
<feature type="domain" description="Enoyl reductase (ER)" evidence="1">
    <location>
        <begin position="14"/>
        <end position="325"/>
    </location>
</feature>
<dbReference type="InterPro" id="IPR013149">
    <property type="entry name" value="ADH-like_C"/>
</dbReference>
<dbReference type="EMBL" id="CABFPH010000003">
    <property type="protein sequence ID" value="VUD69914.1"/>
    <property type="molecule type" value="Genomic_DNA"/>
</dbReference>
<dbReference type="SUPFAM" id="SSF51735">
    <property type="entry name" value="NAD(P)-binding Rossmann-fold domains"/>
    <property type="match status" value="1"/>
</dbReference>
<dbReference type="Gene3D" id="3.40.50.720">
    <property type="entry name" value="NAD(P)-binding Rossmann-like Domain"/>
    <property type="match status" value="1"/>
</dbReference>
<dbReference type="Proteomes" id="UP000410984">
    <property type="component" value="Unassembled WGS sequence"/>
</dbReference>
<evidence type="ECO:0000259" key="1">
    <source>
        <dbReference type="SMART" id="SM00829"/>
    </source>
</evidence>
<dbReference type="InterPro" id="IPR014188">
    <property type="entry name" value="Acrylyl-CoA_reductase_AcuI"/>
</dbReference>
<dbReference type="RefSeq" id="WP_142581503.1">
    <property type="nucleotide sequence ID" value="NZ_CABFPH010000003.1"/>
</dbReference>
<reference evidence="2 3" key="1">
    <citation type="submission" date="2019-06" db="EMBL/GenBank/DDBJ databases">
        <authorList>
            <person name="Rodrigo-Torres L."/>
            <person name="Arahal R. D."/>
            <person name="Lucena T."/>
        </authorList>
    </citation>
    <scope>NUCLEOTIDE SEQUENCE [LARGE SCALE GENOMIC DNA]</scope>
    <source>
        <strain evidence="2 3">SB0023/3</strain>
    </source>
</reference>
<sequence length="328" mass="33804">MATFKAWVIEKGAGGQSLTFRDFDETELMEGDVTVRVTHSGLNYKDGLALTGRSPVVRRFPMIPGIDFAGVVEASEDPAYKPGDAVVLTGWGVGETHLGAYAERARVKGGWLVPLPEGLTPAQAMAIGTAGYTAMLALMALEAHGLKPEAGPAIVTGASGGVGSVAVALLARAGWHVIASTGRASEADYLRGLGAAEILDRAELSIPGKPLAKERWAAGVDAVGSTTLANLLAQTQADGAIAACGLAQGMDLPSSVAPFILRGVALLGINSVTTPQPKRREAWSRLARELDLAKLAAMTTTVGFAEVGRLGEAILAGEVRGRTVVTVA</sequence>
<gene>
    <name evidence="2" type="primary">acuI_1</name>
    <name evidence="2" type="ORF">MET9862_00474</name>
</gene>
<dbReference type="Pfam" id="PF00107">
    <property type="entry name" value="ADH_zinc_N"/>
    <property type="match status" value="1"/>
</dbReference>
<dbReference type="PANTHER" id="PTHR43677">
    <property type="entry name" value="SHORT-CHAIN DEHYDROGENASE/REDUCTASE"/>
    <property type="match status" value="1"/>
</dbReference>